<feature type="region of interest" description="Disordered" evidence="1">
    <location>
        <begin position="1"/>
        <end position="86"/>
    </location>
</feature>
<comment type="caution">
    <text evidence="2">The sequence shown here is derived from an EMBL/GenBank/DDBJ whole genome shotgun (WGS) entry which is preliminary data.</text>
</comment>
<gene>
    <name evidence="2" type="ORF">GCM10010328_31000</name>
</gene>
<evidence type="ECO:0000256" key="1">
    <source>
        <dbReference type="SAM" id="MobiDB-lite"/>
    </source>
</evidence>
<evidence type="ECO:0000313" key="3">
    <source>
        <dbReference type="Proteomes" id="UP000624183"/>
    </source>
</evidence>
<accession>A0ABQ3BT67</accession>
<protein>
    <submittedName>
        <fullName evidence="2">Uncharacterized protein</fullName>
    </submittedName>
</protein>
<sequence>MRVQFVMDTAWSGGDPPPIREPGGTGWGNPPDAPLGHPPDAPLGYPPDALLCHCPGALPRRLLGQSPSEPPNRHPSPVLPHRRAGR</sequence>
<organism evidence="2 3">
    <name type="scientific">Streptomyces rubiginosohelvolus</name>
    <dbReference type="NCBI Taxonomy" id="67362"/>
    <lineage>
        <taxon>Bacteria</taxon>
        <taxon>Bacillati</taxon>
        <taxon>Actinomycetota</taxon>
        <taxon>Actinomycetes</taxon>
        <taxon>Kitasatosporales</taxon>
        <taxon>Streptomycetaceae</taxon>
        <taxon>Streptomyces</taxon>
    </lineage>
</organism>
<evidence type="ECO:0000313" key="2">
    <source>
        <dbReference type="EMBL" id="GGZ53948.1"/>
    </source>
</evidence>
<reference evidence="3" key="1">
    <citation type="journal article" date="2019" name="Int. J. Syst. Evol. Microbiol.">
        <title>The Global Catalogue of Microorganisms (GCM) 10K type strain sequencing project: providing services to taxonomists for standard genome sequencing and annotation.</title>
        <authorList>
            <consortium name="The Broad Institute Genomics Platform"/>
            <consortium name="The Broad Institute Genome Sequencing Center for Infectious Disease"/>
            <person name="Wu L."/>
            <person name="Ma J."/>
        </authorList>
    </citation>
    <scope>NUCLEOTIDE SEQUENCE [LARGE SCALE GENOMIC DNA]</scope>
    <source>
        <strain evidence="3">JCM 4602</strain>
    </source>
</reference>
<feature type="compositionally biased region" description="Pro residues" evidence="1">
    <location>
        <begin position="31"/>
        <end position="45"/>
    </location>
</feature>
<name>A0ABQ3BT67_9ACTN</name>
<feature type="compositionally biased region" description="Pro residues" evidence="1">
    <location>
        <begin position="68"/>
        <end position="78"/>
    </location>
</feature>
<dbReference type="EMBL" id="BMUW01000004">
    <property type="protein sequence ID" value="GGZ53948.1"/>
    <property type="molecule type" value="Genomic_DNA"/>
</dbReference>
<proteinExistence type="predicted"/>
<keyword evidence="3" id="KW-1185">Reference proteome</keyword>
<dbReference type="Proteomes" id="UP000624183">
    <property type="component" value="Unassembled WGS sequence"/>
</dbReference>